<keyword evidence="1" id="KW-1188">Viral release from host cell</keyword>
<dbReference type="InterPro" id="IPR006433">
    <property type="entry name" value="Prohead_protease"/>
</dbReference>
<keyword evidence="7" id="KW-1185">Reference proteome</keyword>
<dbReference type="RefSeq" id="WP_061925958.1">
    <property type="nucleotide sequence ID" value="NZ_LTEB01000050.1"/>
</dbReference>
<evidence type="ECO:0000256" key="2">
    <source>
        <dbReference type="ARBA" id="ARBA00022670"/>
    </source>
</evidence>
<evidence type="ECO:0000313" key="6">
    <source>
        <dbReference type="EMBL" id="KXU16881.1"/>
    </source>
</evidence>
<gene>
    <name evidence="6" type="ORF">WM41_2496</name>
</gene>
<dbReference type="EMBL" id="LTEB01000050">
    <property type="protein sequence ID" value="KXU16881.1"/>
    <property type="molecule type" value="Genomic_DNA"/>
</dbReference>
<name>A0ABR5V5V1_9CORY</name>
<comment type="caution">
    <text evidence="6">The sequence shown here is derived from an EMBL/GenBank/DDBJ whole genome shotgun (WGS) entry which is preliminary data.</text>
</comment>
<feature type="compositionally biased region" description="Acidic residues" evidence="4">
    <location>
        <begin position="222"/>
        <end position="241"/>
    </location>
</feature>
<dbReference type="Proteomes" id="UP000070339">
    <property type="component" value="Unassembled WGS sequence"/>
</dbReference>
<reference evidence="6 7" key="1">
    <citation type="journal article" date="2016" name="Int. J. Syst. Evol. Microbiol.">
        <title>Resolving the Complexity of Human Skin Metagenomes Using Single-Molecule Sequencing.</title>
        <authorList>
            <consortium name="NISC Comparative Sequencing Program"/>
            <person name="Tsai Y.C."/>
            <person name="Conlan S."/>
            <person name="Deming C."/>
            <person name="Segre J.A."/>
            <person name="Kong H.H."/>
            <person name="Korlach J."/>
            <person name="Oh J."/>
        </authorList>
    </citation>
    <scope>NUCLEOTIDE SEQUENCE [LARGE SCALE GENOMIC DNA]</scope>
    <source>
        <strain evidence="6 7">1B08</strain>
    </source>
</reference>
<dbReference type="InterPro" id="IPR054613">
    <property type="entry name" value="Peptidase_S78_dom"/>
</dbReference>
<dbReference type="GO" id="GO:0006508">
    <property type="term" value="P:proteolysis"/>
    <property type="evidence" value="ECO:0007669"/>
    <property type="project" value="UniProtKB-KW"/>
</dbReference>
<proteinExistence type="predicted"/>
<evidence type="ECO:0000256" key="4">
    <source>
        <dbReference type="SAM" id="MobiDB-lite"/>
    </source>
</evidence>
<dbReference type="NCBIfam" id="TIGR01543">
    <property type="entry name" value="proheadase_HK97"/>
    <property type="match status" value="1"/>
</dbReference>
<feature type="compositionally biased region" description="Acidic residues" evidence="4">
    <location>
        <begin position="191"/>
        <end position="214"/>
    </location>
</feature>
<evidence type="ECO:0000313" key="7">
    <source>
        <dbReference type="Proteomes" id="UP000070339"/>
    </source>
</evidence>
<dbReference type="EC" id="3.4.-.-" evidence="6"/>
<evidence type="ECO:0000259" key="5">
    <source>
        <dbReference type="Pfam" id="PF04586"/>
    </source>
</evidence>
<evidence type="ECO:0000256" key="1">
    <source>
        <dbReference type="ARBA" id="ARBA00022612"/>
    </source>
</evidence>
<dbReference type="SUPFAM" id="SSF50789">
    <property type="entry name" value="Herpes virus serine proteinase, assemblin"/>
    <property type="match status" value="1"/>
</dbReference>
<feature type="region of interest" description="Disordered" evidence="4">
    <location>
        <begin position="181"/>
        <end position="247"/>
    </location>
</feature>
<protein>
    <submittedName>
        <fullName evidence="6">Phage prohead protease, HK97 family</fullName>
        <ecNumber evidence="6">3.4.-.-</ecNumber>
    </submittedName>
</protein>
<feature type="domain" description="Prohead serine protease" evidence="5">
    <location>
        <begin position="10"/>
        <end position="160"/>
    </location>
</feature>
<organism evidence="6 7">
    <name type="scientific">Corynebacterium simulans</name>
    <dbReference type="NCBI Taxonomy" id="146827"/>
    <lineage>
        <taxon>Bacteria</taxon>
        <taxon>Bacillati</taxon>
        <taxon>Actinomycetota</taxon>
        <taxon>Actinomycetes</taxon>
        <taxon>Mycobacteriales</taxon>
        <taxon>Corynebacteriaceae</taxon>
        <taxon>Corynebacterium</taxon>
    </lineage>
</organism>
<keyword evidence="3 6" id="KW-0378">Hydrolase</keyword>
<sequence>MTVKSVIAEVKALGDGEKAEFEAYASVFGNRDSYGDVVQKGAFAASLKAWGEKGAPIPLLWGHNMADPDFNIGMVTSAEEDEHGLKVVCELDTESPKGAQVHRLLKQGRVREMSFAFAATSSEYGELDGKSVRFLKEVDLFEVSVVPLGANPETEVLAVKSPTVNLTLPETLAERFLEVLGGKSLDGPPGTDEEDDDDEDTPDSEDESSDEGDSSSEVTDSSGEDEPGGDAGESDEDDEDEEGRKADLARFETMFRAVGRD</sequence>
<accession>A0ABR5V5V1</accession>
<keyword evidence="2 6" id="KW-0645">Protease</keyword>
<evidence type="ECO:0000256" key="3">
    <source>
        <dbReference type="ARBA" id="ARBA00022801"/>
    </source>
</evidence>
<dbReference type="Pfam" id="PF04586">
    <property type="entry name" value="Peptidase_S78"/>
    <property type="match status" value="1"/>
</dbReference>
<dbReference type="GO" id="GO:0008233">
    <property type="term" value="F:peptidase activity"/>
    <property type="evidence" value="ECO:0007669"/>
    <property type="project" value="UniProtKB-KW"/>
</dbReference>